<dbReference type="GO" id="GO:0030479">
    <property type="term" value="C:actin cortical patch"/>
    <property type="evidence" value="ECO:0007669"/>
    <property type="project" value="TreeGrafter"/>
</dbReference>
<feature type="compositionally biased region" description="Basic and acidic residues" evidence="1">
    <location>
        <begin position="476"/>
        <end position="488"/>
    </location>
</feature>
<dbReference type="InterPro" id="IPR016024">
    <property type="entry name" value="ARM-type_fold"/>
</dbReference>
<dbReference type="InterPro" id="IPR030125">
    <property type="entry name" value="SPIN90/Ldb17"/>
</dbReference>
<dbReference type="PANTHER" id="PTHR13357:SF1">
    <property type="entry name" value="NCK-INTERACTING PROTEIN WITH SH3 DOMAIN"/>
    <property type="match status" value="1"/>
</dbReference>
<feature type="domain" description="SPIN90/Ldb17 leucine-rich" evidence="2">
    <location>
        <begin position="234"/>
        <end position="386"/>
    </location>
</feature>
<evidence type="ECO:0000313" key="3">
    <source>
        <dbReference type="EMBL" id="PPR03362.1"/>
    </source>
</evidence>
<feature type="compositionally biased region" description="Pro residues" evidence="1">
    <location>
        <begin position="557"/>
        <end position="578"/>
    </location>
</feature>
<dbReference type="OrthoDB" id="445362at2759"/>
<gene>
    <name evidence="3" type="ORF">CVT24_012487</name>
</gene>
<dbReference type="PANTHER" id="PTHR13357">
    <property type="entry name" value="SH3 ADAPTER PROTEIN SPIN90 NCK INTERACTING PROTEIN WITH SH3 DOMAIN"/>
    <property type="match status" value="1"/>
</dbReference>
<dbReference type="GO" id="GO:0071933">
    <property type="term" value="F:Arp2/3 complex binding"/>
    <property type="evidence" value="ECO:0007669"/>
    <property type="project" value="TreeGrafter"/>
</dbReference>
<comment type="caution">
    <text evidence="3">The sequence shown here is derived from an EMBL/GenBank/DDBJ whole genome shotgun (WGS) entry which is preliminary data.</text>
</comment>
<evidence type="ECO:0000256" key="1">
    <source>
        <dbReference type="SAM" id="MobiDB-lite"/>
    </source>
</evidence>
<reference evidence="3 4" key="1">
    <citation type="journal article" date="2018" name="Evol. Lett.">
        <title>Horizontal gene cluster transfer increased hallucinogenic mushroom diversity.</title>
        <authorList>
            <person name="Reynolds H.T."/>
            <person name="Vijayakumar V."/>
            <person name="Gluck-Thaler E."/>
            <person name="Korotkin H.B."/>
            <person name="Matheny P.B."/>
            <person name="Slot J.C."/>
        </authorList>
    </citation>
    <scope>NUCLEOTIDE SEQUENCE [LARGE SCALE GENOMIC DNA]</scope>
    <source>
        <strain evidence="3 4">2629</strain>
    </source>
</reference>
<dbReference type="GO" id="GO:0000147">
    <property type="term" value="P:actin cortical patch assembly"/>
    <property type="evidence" value="ECO:0007669"/>
    <property type="project" value="TreeGrafter"/>
</dbReference>
<dbReference type="FunCoup" id="A0A409YK12">
    <property type="interactions" value="11"/>
</dbReference>
<proteinExistence type="predicted"/>
<feature type="compositionally biased region" description="Polar residues" evidence="1">
    <location>
        <begin position="613"/>
        <end position="632"/>
    </location>
</feature>
<evidence type="ECO:0000313" key="4">
    <source>
        <dbReference type="Proteomes" id="UP000284842"/>
    </source>
</evidence>
<dbReference type="AlphaFoldDB" id="A0A409YK12"/>
<dbReference type="EMBL" id="NHTK01001069">
    <property type="protein sequence ID" value="PPR03362.1"/>
    <property type="molecule type" value="Genomic_DNA"/>
</dbReference>
<protein>
    <recommendedName>
        <fullName evidence="2">SPIN90/Ldb17 leucine-rich domain-containing protein</fullName>
    </recommendedName>
</protein>
<name>A0A409YK12_9AGAR</name>
<sequence>MINSSDIDLQQGTSLAMEDDFGIVYLIESAQQFWSELDEFLRLPQDEAPTLSLLDATLRRFLAFCANYHGTSEQYLQSPLQLEHACSMLVESELFEFHSERMCDIITEDIKKTTDPHSLFIFYEVLYYYGQRRPDFLRSHKRWQPLLPRLMDYILVEIDPDIEDTYAGTVTGRNPNFGAVPIPIEAKLRSLCVKLMYEVCRVVKTPTLQDLKIFDESFIDYLFDLVEQTRDMQDETFNYSVIKLIISLNEQFMVAELEDSKTQTSLGRLETTDPKNRVIRVLMRRLGSAKTFGENMIFMLNRAERTADDTCVKLLILKILYVLFSTKGTSEYFYTNDLCVLVDVFLRELSDLDEDSDLLRHTYLRVLHLLLTKTQLRDVPYKRPQILVTLESFIRNSSIRDVNPETKRLVERCLGGDWCVQLMETRKDMERRVGSPSSSSDSSSTIMSPPGTFSRPSMSSVQLDGNKSMKSLKHSKSVEHLSVKHDIARQPLRSPLDQVRRPSNASVNSLPGYMAQNMGKLSINTSSPKRRSASNTHDSQHNTHHHNPSRSSTLPPEHSPISPPFRSESPPPPVPPIPSDIIITSKGATGTTQRRPPPLPPKRRKPPAIPVGRTNSGAIITSIRSSEPSPLSKTHKPQIGLQQAS</sequence>
<dbReference type="InterPro" id="IPR018556">
    <property type="entry name" value="SPIN90/Ldb17_LRD"/>
</dbReference>
<dbReference type="GO" id="GO:0051666">
    <property type="term" value="P:actin cortical patch localization"/>
    <property type="evidence" value="ECO:0007669"/>
    <property type="project" value="TreeGrafter"/>
</dbReference>
<organism evidence="3 4">
    <name type="scientific">Panaeolus cyanescens</name>
    <dbReference type="NCBI Taxonomy" id="181874"/>
    <lineage>
        <taxon>Eukaryota</taxon>
        <taxon>Fungi</taxon>
        <taxon>Dikarya</taxon>
        <taxon>Basidiomycota</taxon>
        <taxon>Agaricomycotina</taxon>
        <taxon>Agaricomycetes</taxon>
        <taxon>Agaricomycetidae</taxon>
        <taxon>Agaricales</taxon>
        <taxon>Agaricineae</taxon>
        <taxon>Galeropsidaceae</taxon>
        <taxon>Panaeolus</taxon>
    </lineage>
</organism>
<dbReference type="SUPFAM" id="SSF48371">
    <property type="entry name" value="ARM repeat"/>
    <property type="match status" value="1"/>
</dbReference>
<feature type="compositionally biased region" description="Polar residues" evidence="1">
    <location>
        <begin position="522"/>
        <end position="537"/>
    </location>
</feature>
<dbReference type="InParanoid" id="A0A409YK12"/>
<dbReference type="STRING" id="181874.A0A409YK12"/>
<feature type="region of interest" description="Disordered" evidence="1">
    <location>
        <begin position="429"/>
        <end position="645"/>
    </location>
</feature>
<feature type="compositionally biased region" description="Polar residues" evidence="1">
    <location>
        <begin position="454"/>
        <end position="469"/>
    </location>
</feature>
<evidence type="ECO:0000259" key="2">
    <source>
        <dbReference type="Pfam" id="PF09431"/>
    </source>
</evidence>
<accession>A0A409YK12</accession>
<keyword evidence="4" id="KW-1185">Reference proteome</keyword>
<dbReference type="Pfam" id="PF09431">
    <property type="entry name" value="SPIN90_LRD"/>
    <property type="match status" value="1"/>
</dbReference>
<feature type="compositionally biased region" description="Low complexity" evidence="1">
    <location>
        <begin position="435"/>
        <end position="450"/>
    </location>
</feature>
<dbReference type="GO" id="GO:0006897">
    <property type="term" value="P:endocytosis"/>
    <property type="evidence" value="ECO:0007669"/>
    <property type="project" value="TreeGrafter"/>
</dbReference>
<dbReference type="Proteomes" id="UP000284842">
    <property type="component" value="Unassembled WGS sequence"/>
</dbReference>